<dbReference type="PROSITE" id="PS50994">
    <property type="entry name" value="INTEGRASE"/>
    <property type="match status" value="1"/>
</dbReference>
<keyword evidence="5" id="KW-0255">Endonuclease</keyword>
<evidence type="ECO:0000313" key="12">
    <source>
        <dbReference type="Proteomes" id="UP001627154"/>
    </source>
</evidence>
<dbReference type="PANTHER" id="PTHR37984">
    <property type="entry name" value="PROTEIN CBG26694"/>
    <property type="match status" value="1"/>
</dbReference>
<sequence length="1375" mass="159558">MGAWISALLETKREIKMATTQSLTGLKPPELLADLTMESYTRWKQRFEIYRTASGADKQEDKVQLALLLHCMGEQCLDIYNTFSLKEEEKKYSEVIKKFDDYFVPAKNESVYSHLFFTRNQHSDESFDAYVTELRKLSKDCNFGTLQERLIRDRIIAGISDKVLKSRLLRESDLDLTKTIKICKTAELAEAQVKKFEENAEVAYMRKEHSSQKKSTKKQSNYDKPKNLNPRQQGAALTNLSNASSTTSDSTKFKSGRTNPCKKCGYVHEWNRCPAYGKACNNCGKMNHFSKMCNAQRIQVVDVDDEEYETGSEGYVIESIHVDSINTEKDWMQQVEVIDYKNKKLMFKLDTGAQCNVLPVDMCIKLGIKTIEKTNLILKNYAHERIKTIGKVNLNCKIEGHNQNLRFEIYDGRGTPIIGLPTIRKCNLLIKPENNVDLKVELNEVCEVKILEKIPKFLHMYTELFTGVDKIKDFKYRIKLKNNVCGKVEPSRHVPFKLQQKLKMELNKMEKMGIIKKIEKPTEFVSSLVMVNKPGGKIRICLDPQYLNSCILREQQQFPTIEEIASKLNGAKYFTTLDANKAFWQIELCDESQEYTTFNTPYGRYCYQRLPYGLNSSPEVFHRVYSKIFENIENVVIYIDDTLIWAETVEQSNEILKKVLEQAKKYNVRFNKDKCKFNVTEVRYMGHIINQSGLNVDPDKVKLIYEMQEPKTQKELLRFLGTINYVGKFIPNLSQITANLRQLTRSRVPFLWNENHSKEYAQLKEMLCKPPVLAFFDMSKEIVLSVDASSEGTGCVLLQNDRPVAYGSKALNDTEKTYSQIEKECLAILHGCTKFYQYLYGQSFIVETDHKPLVAIFNKPLNKCPPRLHRIRISLQPYNFKIVYKPGKQIVIADHLSRTYSKEKTELETEKIETFVCMVTKNADFTDERLKEIEIQTNNDQELQIVKKYIQEGWPENKNNVNELAKPYWSFKEELSTSNGLILKNFCIVIPKNCRKHVLQQIHYPHLGIEKTKAFARQVIFWPGLNKHIEDMVSNCDTCLSYRNKNSKEPMLLKKIPDGPWEIVSTDIFKFKENFYLLVVDTYSKFVEVEKLDNLGSHHIVETLKKIFSRLGIPKVVYSDSGSQFTSELYRKFSNEWNFKCTITSPKHHQANGLAERYIETVKKMFYKIVQEKRDIHLALLQYRNTPINDMGVTPTELLFGRKTRNLIPFCKNKPISRREFKENLINNQLKQKEYFDRGAKMLSPLKEGDYVKIHDENRVLPHRNGVIVREGSEPRSYQVKTEEGRILCRNRKMLSKGTNFNTADKYGDEISNTELSNTLPPPEPQESELLASADKEVTPNQSQNHGTQENEPMRQTRSGRTVKMPSKYKDFVLN</sequence>
<keyword evidence="2" id="KW-0808">Transferase</keyword>
<keyword evidence="6" id="KW-0378">Hydrolase</keyword>
<dbReference type="InterPro" id="IPR001584">
    <property type="entry name" value="Integrase_cat-core"/>
</dbReference>
<dbReference type="Gene3D" id="1.10.340.70">
    <property type="match status" value="1"/>
</dbReference>
<evidence type="ECO:0000256" key="4">
    <source>
        <dbReference type="ARBA" id="ARBA00022722"/>
    </source>
</evidence>
<dbReference type="InterPro" id="IPR050951">
    <property type="entry name" value="Retrovirus_Pol_polyprotein"/>
</dbReference>
<dbReference type="InterPro" id="IPR012337">
    <property type="entry name" value="RNaseH-like_sf"/>
</dbReference>
<evidence type="ECO:0000256" key="8">
    <source>
        <dbReference type="SAM" id="MobiDB-lite"/>
    </source>
</evidence>
<dbReference type="Pfam" id="PF00665">
    <property type="entry name" value="rve"/>
    <property type="match status" value="1"/>
</dbReference>
<dbReference type="FunFam" id="3.30.420.10:FF:000063">
    <property type="entry name" value="Retrovirus-related Pol polyprotein from transposon 297-like Protein"/>
    <property type="match status" value="1"/>
</dbReference>
<dbReference type="InterPro" id="IPR043128">
    <property type="entry name" value="Rev_trsase/Diguanyl_cyclase"/>
</dbReference>
<dbReference type="SUPFAM" id="SSF53098">
    <property type="entry name" value="Ribonuclease H-like"/>
    <property type="match status" value="1"/>
</dbReference>
<keyword evidence="12" id="KW-1185">Reference proteome</keyword>
<dbReference type="PANTHER" id="PTHR37984:SF7">
    <property type="entry name" value="INTEGRASE CATALYTIC DOMAIN-CONTAINING PROTEIN"/>
    <property type="match status" value="1"/>
</dbReference>
<dbReference type="SUPFAM" id="SSF50630">
    <property type="entry name" value="Acid proteases"/>
    <property type="match status" value="1"/>
</dbReference>
<dbReference type="SUPFAM" id="SSF56672">
    <property type="entry name" value="DNA/RNA polymerases"/>
    <property type="match status" value="1"/>
</dbReference>
<comment type="caution">
    <text evidence="11">The sequence shown here is derived from an EMBL/GenBank/DDBJ whole genome shotgun (WGS) entry which is preliminary data.</text>
</comment>
<keyword evidence="3" id="KW-0548">Nucleotidyltransferase</keyword>
<dbReference type="Pfam" id="PF00078">
    <property type="entry name" value="RVT_1"/>
    <property type="match status" value="1"/>
</dbReference>
<evidence type="ECO:0000259" key="10">
    <source>
        <dbReference type="PROSITE" id="PS50994"/>
    </source>
</evidence>
<dbReference type="PROSITE" id="PS50878">
    <property type="entry name" value="RT_POL"/>
    <property type="match status" value="1"/>
</dbReference>
<dbReference type="GO" id="GO:0042575">
    <property type="term" value="C:DNA polymerase complex"/>
    <property type="evidence" value="ECO:0007669"/>
    <property type="project" value="UniProtKB-ARBA"/>
</dbReference>
<feature type="region of interest" description="Disordered" evidence="8">
    <location>
        <begin position="204"/>
        <end position="258"/>
    </location>
</feature>
<evidence type="ECO:0000256" key="7">
    <source>
        <dbReference type="ARBA" id="ARBA00022918"/>
    </source>
</evidence>
<dbReference type="Gene3D" id="2.40.70.10">
    <property type="entry name" value="Acid Proteases"/>
    <property type="match status" value="1"/>
</dbReference>
<dbReference type="FunFam" id="3.30.70.270:FF:000026">
    <property type="entry name" value="Transposon Ty3-G Gag-Pol polyprotein"/>
    <property type="match status" value="1"/>
</dbReference>
<dbReference type="InterPro" id="IPR043502">
    <property type="entry name" value="DNA/RNA_pol_sf"/>
</dbReference>
<dbReference type="InterPro" id="IPR041588">
    <property type="entry name" value="Integrase_H2C2"/>
</dbReference>
<evidence type="ECO:0000256" key="1">
    <source>
        <dbReference type="ARBA" id="ARBA00012493"/>
    </source>
</evidence>
<dbReference type="Gene3D" id="3.30.70.270">
    <property type="match status" value="2"/>
</dbReference>
<dbReference type="Pfam" id="PF17917">
    <property type="entry name" value="RT_RNaseH"/>
    <property type="match status" value="1"/>
</dbReference>
<accession>A0ABD2XQB4</accession>
<dbReference type="CDD" id="cd09274">
    <property type="entry name" value="RNase_HI_RT_Ty3"/>
    <property type="match status" value="1"/>
</dbReference>
<evidence type="ECO:0000256" key="3">
    <source>
        <dbReference type="ARBA" id="ARBA00022695"/>
    </source>
</evidence>
<keyword evidence="7" id="KW-0695">RNA-directed DNA polymerase</keyword>
<dbReference type="GO" id="GO:0003964">
    <property type="term" value="F:RNA-directed DNA polymerase activity"/>
    <property type="evidence" value="ECO:0007669"/>
    <property type="project" value="UniProtKB-KW"/>
</dbReference>
<dbReference type="EC" id="2.7.7.49" evidence="1"/>
<dbReference type="CDD" id="cd01647">
    <property type="entry name" value="RT_LTR"/>
    <property type="match status" value="1"/>
</dbReference>
<dbReference type="InterPro" id="IPR036397">
    <property type="entry name" value="RNaseH_sf"/>
</dbReference>
<gene>
    <name evidence="11" type="ORF">TKK_000274</name>
</gene>
<evidence type="ECO:0000259" key="9">
    <source>
        <dbReference type="PROSITE" id="PS50878"/>
    </source>
</evidence>
<dbReference type="FunFam" id="1.10.340.70:FF:000003">
    <property type="entry name" value="Protein CBG25708"/>
    <property type="match status" value="1"/>
</dbReference>
<feature type="domain" description="Reverse transcriptase" evidence="9">
    <location>
        <begin position="512"/>
        <end position="689"/>
    </location>
</feature>
<evidence type="ECO:0000256" key="5">
    <source>
        <dbReference type="ARBA" id="ARBA00022759"/>
    </source>
</evidence>
<feature type="compositionally biased region" description="Polar residues" evidence="8">
    <location>
        <begin position="1339"/>
        <end position="1360"/>
    </location>
</feature>
<dbReference type="InterPro" id="IPR041373">
    <property type="entry name" value="RT_RNaseH"/>
</dbReference>
<dbReference type="Gene3D" id="3.10.20.370">
    <property type="match status" value="1"/>
</dbReference>
<organism evidence="11 12">
    <name type="scientific">Trichogramma kaykai</name>
    <dbReference type="NCBI Taxonomy" id="54128"/>
    <lineage>
        <taxon>Eukaryota</taxon>
        <taxon>Metazoa</taxon>
        <taxon>Ecdysozoa</taxon>
        <taxon>Arthropoda</taxon>
        <taxon>Hexapoda</taxon>
        <taxon>Insecta</taxon>
        <taxon>Pterygota</taxon>
        <taxon>Neoptera</taxon>
        <taxon>Endopterygota</taxon>
        <taxon>Hymenoptera</taxon>
        <taxon>Apocrita</taxon>
        <taxon>Proctotrupomorpha</taxon>
        <taxon>Chalcidoidea</taxon>
        <taxon>Trichogrammatidae</taxon>
        <taxon>Trichogramma</taxon>
    </lineage>
</organism>
<dbReference type="Gene3D" id="3.30.420.10">
    <property type="entry name" value="Ribonuclease H-like superfamily/Ribonuclease H"/>
    <property type="match status" value="1"/>
</dbReference>
<dbReference type="CDD" id="cd05481">
    <property type="entry name" value="retropepsin_like_LTR_1"/>
    <property type="match status" value="1"/>
</dbReference>
<dbReference type="Gene3D" id="3.10.10.10">
    <property type="entry name" value="HIV Type 1 Reverse Transcriptase, subunit A, domain 1"/>
    <property type="match status" value="1"/>
</dbReference>
<dbReference type="EMBL" id="JBJJXI010000003">
    <property type="protein sequence ID" value="KAL3407595.1"/>
    <property type="molecule type" value="Genomic_DNA"/>
</dbReference>
<dbReference type="InterPro" id="IPR000477">
    <property type="entry name" value="RT_dom"/>
</dbReference>
<dbReference type="InterPro" id="IPR021109">
    <property type="entry name" value="Peptidase_aspartic_dom_sf"/>
</dbReference>
<protein>
    <recommendedName>
        <fullName evidence="1">RNA-directed DNA polymerase</fullName>
        <ecNumber evidence="1">2.7.7.49</ecNumber>
    </recommendedName>
</protein>
<feature type="domain" description="Integrase catalytic" evidence="10">
    <location>
        <begin position="1056"/>
        <end position="1217"/>
    </location>
</feature>
<feature type="compositionally biased region" description="Low complexity" evidence="8">
    <location>
        <begin position="235"/>
        <end position="250"/>
    </location>
</feature>
<dbReference type="Proteomes" id="UP001627154">
    <property type="component" value="Unassembled WGS sequence"/>
</dbReference>
<name>A0ABD2XQB4_9HYME</name>
<evidence type="ECO:0000313" key="11">
    <source>
        <dbReference type="EMBL" id="KAL3407595.1"/>
    </source>
</evidence>
<dbReference type="GO" id="GO:0004519">
    <property type="term" value="F:endonuclease activity"/>
    <property type="evidence" value="ECO:0007669"/>
    <property type="project" value="UniProtKB-KW"/>
</dbReference>
<evidence type="ECO:0000256" key="2">
    <source>
        <dbReference type="ARBA" id="ARBA00022679"/>
    </source>
</evidence>
<dbReference type="Pfam" id="PF17921">
    <property type="entry name" value="Integrase_H2C2"/>
    <property type="match status" value="1"/>
</dbReference>
<keyword evidence="4" id="KW-0540">Nuclease</keyword>
<feature type="region of interest" description="Disordered" evidence="8">
    <location>
        <begin position="1312"/>
        <end position="1375"/>
    </location>
</feature>
<evidence type="ECO:0000256" key="6">
    <source>
        <dbReference type="ARBA" id="ARBA00022801"/>
    </source>
</evidence>
<reference evidence="11 12" key="1">
    <citation type="journal article" date="2024" name="bioRxiv">
        <title>A reference genome for Trichogramma kaykai: A tiny desert-dwelling parasitoid wasp with competing sex-ratio distorters.</title>
        <authorList>
            <person name="Culotta J."/>
            <person name="Lindsey A.R."/>
        </authorList>
    </citation>
    <scope>NUCLEOTIDE SEQUENCE [LARGE SCALE GENOMIC DNA]</scope>
    <source>
        <strain evidence="11 12">KSX58</strain>
    </source>
</reference>
<dbReference type="FunFam" id="3.10.20.370:FF:000001">
    <property type="entry name" value="Retrovirus-related Pol polyprotein from transposon 17.6-like protein"/>
    <property type="match status" value="1"/>
</dbReference>
<proteinExistence type="predicted"/>